<dbReference type="Proteomes" id="UP000053989">
    <property type="component" value="Unassembled WGS sequence"/>
</dbReference>
<reference evidence="2" key="2">
    <citation type="submission" date="2015-01" db="EMBL/GenBank/DDBJ databases">
        <title>Evolutionary Origins and Diversification of the Mycorrhizal Mutualists.</title>
        <authorList>
            <consortium name="DOE Joint Genome Institute"/>
            <consortium name="Mycorrhizal Genomics Consortium"/>
            <person name="Kohler A."/>
            <person name="Kuo A."/>
            <person name="Nagy L.G."/>
            <person name="Floudas D."/>
            <person name="Copeland A."/>
            <person name="Barry K.W."/>
            <person name="Cichocki N."/>
            <person name="Veneault-Fourrey C."/>
            <person name="LaButti K."/>
            <person name="Lindquist E.A."/>
            <person name="Lipzen A."/>
            <person name="Lundell T."/>
            <person name="Morin E."/>
            <person name="Murat C."/>
            <person name="Riley R."/>
            <person name="Ohm R."/>
            <person name="Sun H."/>
            <person name="Tunlid A."/>
            <person name="Henrissat B."/>
            <person name="Grigoriev I.V."/>
            <person name="Hibbett D.S."/>
            <person name="Martin F."/>
        </authorList>
    </citation>
    <scope>NUCLEOTIDE SEQUENCE [LARGE SCALE GENOMIC DNA]</scope>
    <source>
        <strain evidence="2">Foug A</strain>
    </source>
</reference>
<name>A0A0C3E9C7_9AGAM</name>
<keyword evidence="2" id="KW-1185">Reference proteome</keyword>
<evidence type="ECO:0000313" key="2">
    <source>
        <dbReference type="Proteomes" id="UP000053989"/>
    </source>
</evidence>
<feature type="non-terminal residue" evidence="1">
    <location>
        <position position="1"/>
    </location>
</feature>
<organism evidence="1 2">
    <name type="scientific">Scleroderma citrinum Foug A</name>
    <dbReference type="NCBI Taxonomy" id="1036808"/>
    <lineage>
        <taxon>Eukaryota</taxon>
        <taxon>Fungi</taxon>
        <taxon>Dikarya</taxon>
        <taxon>Basidiomycota</taxon>
        <taxon>Agaricomycotina</taxon>
        <taxon>Agaricomycetes</taxon>
        <taxon>Agaricomycetidae</taxon>
        <taxon>Boletales</taxon>
        <taxon>Sclerodermatineae</taxon>
        <taxon>Sclerodermataceae</taxon>
        <taxon>Scleroderma</taxon>
    </lineage>
</organism>
<sequence>SAWKKADKSSQRVNSGIINPSYHFLKPTLFVNVSTPERKKTYLLNWLSARLLWMSKVGHFSPSKFPSPQMWRDFLNTIDTNRLSSTKSASSKSAVLDILGEDIVQAAPGVTVALDQITWWGIQIQVSSLSDPPLWLMRSLLWELYELNFCYELLALDQAVVPHFWTTDETWLTRQTLLYSIFPGESGLLMWSVHLPQESCELGMCANSMKIALPYVNNFRQLLSAWPRAPPHLQSPAKLDDQGNNECFVVFLMACQFYVQTAFDFLGRQPSLPCIFSFV</sequence>
<accession>A0A0C3E9C7</accession>
<proteinExistence type="predicted"/>
<reference evidence="1 2" key="1">
    <citation type="submission" date="2014-04" db="EMBL/GenBank/DDBJ databases">
        <authorList>
            <consortium name="DOE Joint Genome Institute"/>
            <person name="Kuo A."/>
            <person name="Kohler A."/>
            <person name="Nagy L.G."/>
            <person name="Floudas D."/>
            <person name="Copeland A."/>
            <person name="Barry K.W."/>
            <person name="Cichocki N."/>
            <person name="Veneault-Fourrey C."/>
            <person name="LaButti K."/>
            <person name="Lindquist E.A."/>
            <person name="Lipzen A."/>
            <person name="Lundell T."/>
            <person name="Morin E."/>
            <person name="Murat C."/>
            <person name="Sun H."/>
            <person name="Tunlid A."/>
            <person name="Henrissat B."/>
            <person name="Grigoriev I.V."/>
            <person name="Hibbett D.S."/>
            <person name="Martin F."/>
            <person name="Nordberg H.P."/>
            <person name="Cantor M.N."/>
            <person name="Hua S.X."/>
        </authorList>
    </citation>
    <scope>NUCLEOTIDE SEQUENCE [LARGE SCALE GENOMIC DNA]</scope>
    <source>
        <strain evidence="1 2">Foug A</strain>
    </source>
</reference>
<dbReference type="EMBL" id="KN822027">
    <property type="protein sequence ID" value="KIM64551.1"/>
    <property type="molecule type" value="Genomic_DNA"/>
</dbReference>
<dbReference type="HOGENOM" id="CLU_046162_0_0_1"/>
<dbReference type="AlphaFoldDB" id="A0A0C3E9C7"/>
<evidence type="ECO:0000313" key="1">
    <source>
        <dbReference type="EMBL" id="KIM64551.1"/>
    </source>
</evidence>
<dbReference type="OrthoDB" id="2634326at2759"/>
<gene>
    <name evidence="1" type="ORF">SCLCIDRAFT_114560</name>
</gene>
<protein>
    <submittedName>
        <fullName evidence="1">Uncharacterized protein</fullName>
    </submittedName>
</protein>
<dbReference type="InParanoid" id="A0A0C3E9C7"/>